<feature type="compositionally biased region" description="Low complexity" evidence="1">
    <location>
        <begin position="21"/>
        <end position="30"/>
    </location>
</feature>
<dbReference type="SUPFAM" id="SSF55797">
    <property type="entry name" value="PR-1-like"/>
    <property type="match status" value="1"/>
</dbReference>
<dbReference type="InterPro" id="IPR035940">
    <property type="entry name" value="CAP_sf"/>
</dbReference>
<evidence type="ECO:0000256" key="1">
    <source>
        <dbReference type="SAM" id="MobiDB-lite"/>
    </source>
</evidence>
<proteinExistence type="predicted"/>
<dbReference type="Gene3D" id="3.40.33.10">
    <property type="entry name" value="CAP"/>
    <property type="match status" value="1"/>
</dbReference>
<feature type="region of interest" description="Disordered" evidence="1">
    <location>
        <begin position="17"/>
        <end position="41"/>
    </location>
</feature>
<accession>A0A2G9T7Z9</accession>
<sequence>MLQQYDCGLETSAKAVADQCTTSPSTSPPSQVKENIHRVSRSSARFRTDAMTESVKHWWGQVRRVNGIGRRAIFKAKHEASTIRFFTL</sequence>
<evidence type="ECO:0008006" key="4">
    <source>
        <dbReference type="Google" id="ProtNLM"/>
    </source>
</evidence>
<organism evidence="2 3">
    <name type="scientific">Teladorsagia circumcincta</name>
    <name type="common">Brown stomach worm</name>
    <name type="synonym">Ostertagia circumcincta</name>
    <dbReference type="NCBI Taxonomy" id="45464"/>
    <lineage>
        <taxon>Eukaryota</taxon>
        <taxon>Metazoa</taxon>
        <taxon>Ecdysozoa</taxon>
        <taxon>Nematoda</taxon>
        <taxon>Chromadorea</taxon>
        <taxon>Rhabditida</taxon>
        <taxon>Rhabditina</taxon>
        <taxon>Rhabditomorpha</taxon>
        <taxon>Strongyloidea</taxon>
        <taxon>Trichostrongylidae</taxon>
        <taxon>Teladorsagia</taxon>
    </lineage>
</organism>
<feature type="non-terminal residue" evidence="2">
    <location>
        <position position="88"/>
    </location>
</feature>
<name>A0A2G9T7Z9_TELCI</name>
<dbReference type="EMBL" id="KZ401750">
    <property type="protein sequence ID" value="PIO54093.1"/>
    <property type="molecule type" value="Genomic_DNA"/>
</dbReference>
<dbReference type="AlphaFoldDB" id="A0A2G9T7Z9"/>
<keyword evidence="3" id="KW-1185">Reference proteome</keyword>
<gene>
    <name evidence="2" type="ORF">TELCIR_24552</name>
</gene>
<reference evidence="2 3" key="1">
    <citation type="submission" date="2015-09" db="EMBL/GenBank/DDBJ databases">
        <title>Draft genome of the parasitic nematode Teladorsagia circumcincta isolate WARC Sus (inbred).</title>
        <authorList>
            <person name="Mitreva M."/>
        </authorList>
    </citation>
    <scope>NUCLEOTIDE SEQUENCE [LARGE SCALE GENOMIC DNA]</scope>
    <source>
        <strain evidence="2 3">S</strain>
    </source>
</reference>
<dbReference type="Proteomes" id="UP000230423">
    <property type="component" value="Unassembled WGS sequence"/>
</dbReference>
<evidence type="ECO:0000313" key="3">
    <source>
        <dbReference type="Proteomes" id="UP000230423"/>
    </source>
</evidence>
<protein>
    <recommendedName>
        <fullName evidence="4">SCP domain-containing protein</fullName>
    </recommendedName>
</protein>
<evidence type="ECO:0000313" key="2">
    <source>
        <dbReference type="EMBL" id="PIO54093.1"/>
    </source>
</evidence>